<keyword evidence="1" id="KW-1133">Transmembrane helix</keyword>
<dbReference type="Gene3D" id="3.40.50.200">
    <property type="entry name" value="Peptidase S8/S53 domain"/>
    <property type="match status" value="1"/>
</dbReference>
<protein>
    <submittedName>
        <fullName evidence="3">Serine protease</fullName>
    </submittedName>
</protein>
<dbReference type="PANTHER" id="PTHR14218:SF15">
    <property type="entry name" value="TRIPEPTIDYL-PEPTIDASE 1"/>
    <property type="match status" value="1"/>
</dbReference>
<dbReference type="GO" id="GO:0004252">
    <property type="term" value="F:serine-type endopeptidase activity"/>
    <property type="evidence" value="ECO:0007669"/>
    <property type="project" value="InterPro"/>
</dbReference>
<organism evidence="3 4">
    <name type="scientific">Clostridium polyendosporum</name>
    <dbReference type="NCBI Taxonomy" id="69208"/>
    <lineage>
        <taxon>Bacteria</taxon>
        <taxon>Bacillati</taxon>
        <taxon>Bacillota</taxon>
        <taxon>Clostridia</taxon>
        <taxon>Eubacteriales</taxon>
        <taxon>Clostridiaceae</taxon>
        <taxon>Clostridium</taxon>
    </lineage>
</organism>
<proteinExistence type="predicted"/>
<dbReference type="PANTHER" id="PTHR14218">
    <property type="entry name" value="PROTEASE S8 TRIPEPTIDYL PEPTIDASE I CLN2"/>
    <property type="match status" value="1"/>
</dbReference>
<dbReference type="Pfam" id="PF00082">
    <property type="entry name" value="Peptidase_S8"/>
    <property type="match status" value="1"/>
</dbReference>
<comment type="caution">
    <text evidence="3">The sequence shown here is derived from an EMBL/GenBank/DDBJ whole genome shotgun (WGS) entry which is preliminary data.</text>
</comment>
<dbReference type="CDD" id="cd04056">
    <property type="entry name" value="Peptidases_S53"/>
    <property type="match status" value="1"/>
</dbReference>
<dbReference type="GO" id="GO:0008240">
    <property type="term" value="F:tripeptidyl-peptidase activity"/>
    <property type="evidence" value="ECO:0007669"/>
    <property type="project" value="TreeGrafter"/>
</dbReference>
<dbReference type="InterPro" id="IPR000209">
    <property type="entry name" value="Peptidase_S8/S53_dom"/>
</dbReference>
<dbReference type="InterPro" id="IPR036852">
    <property type="entry name" value="Peptidase_S8/S53_dom_sf"/>
</dbReference>
<accession>A0A919S123</accession>
<name>A0A919S123_9CLOT</name>
<keyword evidence="1" id="KW-0812">Transmembrane</keyword>
<dbReference type="InterPro" id="IPR050819">
    <property type="entry name" value="Tripeptidyl-peptidase_I"/>
</dbReference>
<feature type="transmembrane region" description="Helical" evidence="1">
    <location>
        <begin position="5"/>
        <end position="23"/>
    </location>
</feature>
<dbReference type="SUPFAM" id="SSF52743">
    <property type="entry name" value="Subtilisin-like"/>
    <property type="match status" value="1"/>
</dbReference>
<evidence type="ECO:0000259" key="2">
    <source>
        <dbReference type="PROSITE" id="PS51695"/>
    </source>
</evidence>
<keyword evidence="4" id="KW-1185">Reference proteome</keyword>
<dbReference type="AlphaFoldDB" id="A0A919S123"/>
<gene>
    <name evidence="3" type="ORF">CPJCM30710_25230</name>
</gene>
<keyword evidence="1" id="KW-0472">Membrane</keyword>
<feature type="domain" description="Peptidase S53" evidence="2">
    <location>
        <begin position="34"/>
        <end position="364"/>
    </location>
</feature>
<dbReference type="GO" id="GO:0006508">
    <property type="term" value="P:proteolysis"/>
    <property type="evidence" value="ECO:0007669"/>
    <property type="project" value="UniProtKB-KW"/>
</dbReference>
<dbReference type="Proteomes" id="UP000679179">
    <property type="component" value="Unassembled WGS sequence"/>
</dbReference>
<keyword evidence="3" id="KW-0378">Hydrolase</keyword>
<dbReference type="RefSeq" id="WP_212904543.1">
    <property type="nucleotide sequence ID" value="NZ_BOPZ01000023.1"/>
</dbReference>
<keyword evidence="3" id="KW-0645">Protease</keyword>
<evidence type="ECO:0000256" key="1">
    <source>
        <dbReference type="SAM" id="Phobius"/>
    </source>
</evidence>
<sequence>MKKKIVLFAIICISIVFLINLNIHKDKSINNLNAYKPYQIMHAYGIDQLNVKGRNQKIAVIVPYGSSTIEKDLEIFNSQFNLEPANLKIFYPQGEAKTQNYSWALETSLDVEWIHALAPKASIFLIVAKSDSTSDLLSAIKYTTDMDVNIVSMSWAINEFNEETSYESYFKNKNITFIASAGDNSSGINWPAVSPNVLAVGGTTFSLDSKGNLISPETGWSESSGGISKYMPEPKYQIDYGINTNGYRAIPDVSFYADELKGVAVYCSPVYNNQTGWTTLAGTSLGAPSWAAFIALVNEENNTPITNIHDKLYKLAKNKEQYSINFRDITSGNTNLNNTNKGYDYVTGLGSPLENNLYKTLIENN</sequence>
<evidence type="ECO:0000313" key="4">
    <source>
        <dbReference type="Proteomes" id="UP000679179"/>
    </source>
</evidence>
<dbReference type="EMBL" id="BOPZ01000023">
    <property type="protein sequence ID" value="GIM29857.1"/>
    <property type="molecule type" value="Genomic_DNA"/>
</dbReference>
<reference evidence="3" key="1">
    <citation type="submission" date="2021-03" db="EMBL/GenBank/DDBJ databases">
        <title>Taxonomic study of Clostridium polyendosporum from meadow-gley soil under rice.</title>
        <authorList>
            <person name="Kobayashi H."/>
            <person name="Tanizawa Y."/>
            <person name="Yagura M."/>
        </authorList>
    </citation>
    <scope>NUCLEOTIDE SEQUENCE</scope>
    <source>
        <strain evidence="3">JCM 30710</strain>
    </source>
</reference>
<dbReference type="PROSITE" id="PS51695">
    <property type="entry name" value="SEDOLISIN"/>
    <property type="match status" value="1"/>
</dbReference>
<evidence type="ECO:0000313" key="3">
    <source>
        <dbReference type="EMBL" id="GIM29857.1"/>
    </source>
</evidence>
<dbReference type="InterPro" id="IPR030400">
    <property type="entry name" value="Sedolisin_dom"/>
</dbReference>